<reference evidence="1 2" key="1">
    <citation type="journal article" date="2014" name="Agronomy (Basel)">
        <title>A Draft Genome Sequence for Ensete ventricosum, the Drought-Tolerant Tree Against Hunger.</title>
        <authorList>
            <person name="Harrison J."/>
            <person name="Moore K.A."/>
            <person name="Paszkiewicz K."/>
            <person name="Jones T."/>
            <person name="Grant M."/>
            <person name="Ambacheew D."/>
            <person name="Muzemil S."/>
            <person name="Studholme D.J."/>
        </authorList>
    </citation>
    <scope>NUCLEOTIDE SEQUENCE [LARGE SCALE GENOMIC DNA]</scope>
</reference>
<proteinExistence type="predicted"/>
<evidence type="ECO:0000313" key="1">
    <source>
        <dbReference type="EMBL" id="RRT64955.1"/>
    </source>
</evidence>
<sequence>MITRLLAVVAPIAKVIAAILCFLHRCPVASRCPTASTESAVASSHQQAHFLLFVACCRYYPLLKSLSLATAFAVPCHPATT</sequence>
<gene>
    <name evidence="1" type="ORF">B296_00040383</name>
</gene>
<dbReference type="EMBL" id="AMZH03005994">
    <property type="protein sequence ID" value="RRT64955.1"/>
    <property type="molecule type" value="Genomic_DNA"/>
</dbReference>
<comment type="caution">
    <text evidence="1">The sequence shown here is derived from an EMBL/GenBank/DDBJ whole genome shotgun (WGS) entry which is preliminary data.</text>
</comment>
<protein>
    <submittedName>
        <fullName evidence="1">Uncharacterized protein</fullName>
    </submittedName>
</protein>
<dbReference type="Proteomes" id="UP000287651">
    <property type="component" value="Unassembled WGS sequence"/>
</dbReference>
<accession>A0A426ZLZ9</accession>
<name>A0A426ZLZ9_ENSVE</name>
<evidence type="ECO:0000313" key="2">
    <source>
        <dbReference type="Proteomes" id="UP000287651"/>
    </source>
</evidence>
<dbReference type="AlphaFoldDB" id="A0A426ZLZ9"/>
<organism evidence="1 2">
    <name type="scientific">Ensete ventricosum</name>
    <name type="common">Abyssinian banana</name>
    <name type="synonym">Musa ensete</name>
    <dbReference type="NCBI Taxonomy" id="4639"/>
    <lineage>
        <taxon>Eukaryota</taxon>
        <taxon>Viridiplantae</taxon>
        <taxon>Streptophyta</taxon>
        <taxon>Embryophyta</taxon>
        <taxon>Tracheophyta</taxon>
        <taxon>Spermatophyta</taxon>
        <taxon>Magnoliopsida</taxon>
        <taxon>Liliopsida</taxon>
        <taxon>Zingiberales</taxon>
        <taxon>Musaceae</taxon>
        <taxon>Ensete</taxon>
    </lineage>
</organism>